<evidence type="ECO:0000313" key="2">
    <source>
        <dbReference type="EMBL" id="GGE05762.1"/>
    </source>
</evidence>
<dbReference type="AlphaFoldDB" id="A0A917E748"/>
<protein>
    <submittedName>
        <fullName evidence="2">Uncharacterized protein</fullName>
    </submittedName>
</protein>
<dbReference type="EMBL" id="BMJM01000003">
    <property type="protein sequence ID" value="GGE05762.1"/>
    <property type="molecule type" value="Genomic_DNA"/>
</dbReference>
<sequence length="444" mass="46811">MSEFGTITCDGPAAERSLGPLPVKVRTPDGEIIGVGVSGSPIGVPPGLYFVSVVTPDGRERSCGETVTVTAGADTISRTPAGRAPAPPRALAPAPVGAAAPEPASASALAPASASAPARIPHGQQLIREAVRIAAKQIYNRMTRGFVAAESVMADAPTPPPPAAPAPTTETVRLWQGNWFAAWDAVPGSRHPALEAGLGETFILSQDQPTQIARIADCDQLVAQPIGACVRYSVVPFDECTACVDDTPGTKDIAANLASGPAGSFVRFRSTVTEEANTLLSFVENGVLTEMWTVSEDMVNQGERAMLSPGGSVLRAVTGAYVLLRANELSGLDAWLTSLGRLSPALPDIPILRAELLARLGQHEDALALLQTAIGGRCPWFRSGLSYMLERVRLYIDVSANSEVDFAIARADLPQFIAARERLDTLMRMLVRSRTLTTFDVPAE</sequence>
<evidence type="ECO:0000313" key="3">
    <source>
        <dbReference type="Proteomes" id="UP000635071"/>
    </source>
</evidence>
<feature type="region of interest" description="Disordered" evidence="1">
    <location>
        <begin position="77"/>
        <end position="101"/>
    </location>
</feature>
<feature type="compositionally biased region" description="Low complexity" evidence="1">
    <location>
        <begin position="91"/>
        <end position="101"/>
    </location>
</feature>
<gene>
    <name evidence="2" type="ORF">GCM10011529_10180</name>
</gene>
<dbReference type="Proteomes" id="UP000635071">
    <property type="component" value="Unassembled WGS sequence"/>
</dbReference>
<name>A0A917E748_9SPHN</name>
<accession>A0A917E748</accession>
<evidence type="ECO:0000256" key="1">
    <source>
        <dbReference type="SAM" id="MobiDB-lite"/>
    </source>
</evidence>
<keyword evidence="3" id="KW-1185">Reference proteome</keyword>
<organism evidence="2 3">
    <name type="scientific">Sandarakinorhabdus glacialis</name>
    <dbReference type="NCBI Taxonomy" id="1614636"/>
    <lineage>
        <taxon>Bacteria</taxon>
        <taxon>Pseudomonadati</taxon>
        <taxon>Pseudomonadota</taxon>
        <taxon>Alphaproteobacteria</taxon>
        <taxon>Sphingomonadales</taxon>
        <taxon>Sphingosinicellaceae</taxon>
        <taxon>Sandarakinorhabdus</taxon>
    </lineage>
</organism>
<reference evidence="2" key="1">
    <citation type="journal article" date="2014" name="Int. J. Syst. Evol. Microbiol.">
        <title>Complete genome sequence of Corynebacterium casei LMG S-19264T (=DSM 44701T), isolated from a smear-ripened cheese.</title>
        <authorList>
            <consortium name="US DOE Joint Genome Institute (JGI-PGF)"/>
            <person name="Walter F."/>
            <person name="Albersmeier A."/>
            <person name="Kalinowski J."/>
            <person name="Ruckert C."/>
        </authorList>
    </citation>
    <scope>NUCLEOTIDE SEQUENCE</scope>
    <source>
        <strain evidence="2">CGMCC 1.15519</strain>
    </source>
</reference>
<proteinExistence type="predicted"/>
<reference evidence="2" key="2">
    <citation type="submission" date="2020-09" db="EMBL/GenBank/DDBJ databases">
        <authorList>
            <person name="Sun Q."/>
            <person name="Zhou Y."/>
        </authorList>
    </citation>
    <scope>NUCLEOTIDE SEQUENCE</scope>
    <source>
        <strain evidence="2">CGMCC 1.15519</strain>
    </source>
</reference>
<comment type="caution">
    <text evidence="2">The sequence shown here is derived from an EMBL/GenBank/DDBJ whole genome shotgun (WGS) entry which is preliminary data.</text>
</comment>